<sequence length="69" mass="7806">MENYPNLANAADLPERDLEIVIFNGTATDSVVQQTLSDDVEDLDYLLRCRNNFRNAIGMVRGIYQTQLA</sequence>
<accession>A0A0C1FPE2</accession>
<dbReference type="AlphaFoldDB" id="A0A0C1FPE2"/>
<organism evidence="1 2">
    <name type="scientific">Pedobacter kyungheensis</name>
    <dbReference type="NCBI Taxonomy" id="1069985"/>
    <lineage>
        <taxon>Bacteria</taxon>
        <taxon>Pseudomonadati</taxon>
        <taxon>Bacteroidota</taxon>
        <taxon>Sphingobacteriia</taxon>
        <taxon>Sphingobacteriales</taxon>
        <taxon>Sphingobacteriaceae</taxon>
        <taxon>Pedobacter</taxon>
    </lineage>
</organism>
<comment type="caution">
    <text evidence="1">The sequence shown here is derived from an EMBL/GenBank/DDBJ whole genome shotgun (WGS) entry which is preliminary data.</text>
</comment>
<protein>
    <submittedName>
        <fullName evidence="1">Uncharacterized protein</fullName>
    </submittedName>
</protein>
<proteinExistence type="predicted"/>
<gene>
    <name evidence="1" type="ORF">OC25_12345</name>
</gene>
<reference evidence="1 2" key="1">
    <citation type="submission" date="2014-10" db="EMBL/GenBank/DDBJ databases">
        <title>Pedobacter Kyungheensis.</title>
        <authorList>
            <person name="Anderson B.M."/>
            <person name="Newman J.D."/>
        </authorList>
    </citation>
    <scope>NUCLEOTIDE SEQUENCE [LARGE SCALE GENOMIC DNA]</scope>
    <source>
        <strain evidence="1 2">KACC 16221</strain>
    </source>
</reference>
<keyword evidence="2" id="KW-1185">Reference proteome</keyword>
<dbReference type="RefSeq" id="WP_039476472.1">
    <property type="nucleotide sequence ID" value="NZ_JSYN01000014.1"/>
</dbReference>
<dbReference type="EMBL" id="JSYN01000014">
    <property type="protein sequence ID" value="KIA93558.1"/>
    <property type="molecule type" value="Genomic_DNA"/>
</dbReference>
<name>A0A0C1FPE2_9SPHI</name>
<dbReference type="OrthoDB" id="9886020at2"/>
<evidence type="ECO:0000313" key="2">
    <source>
        <dbReference type="Proteomes" id="UP000031246"/>
    </source>
</evidence>
<dbReference type="Proteomes" id="UP000031246">
    <property type="component" value="Unassembled WGS sequence"/>
</dbReference>
<evidence type="ECO:0000313" key="1">
    <source>
        <dbReference type="EMBL" id="KIA93558.1"/>
    </source>
</evidence>